<reference evidence="1" key="2">
    <citation type="submission" date="2023-05" db="EMBL/GenBank/DDBJ databases">
        <authorList>
            <person name="Fouks B."/>
        </authorList>
    </citation>
    <scope>NUCLEOTIDE SEQUENCE</scope>
    <source>
        <strain evidence="1">Stay&amp;Tobe</strain>
        <tissue evidence="1">Testes</tissue>
    </source>
</reference>
<keyword evidence="2" id="KW-1185">Reference proteome</keyword>
<dbReference type="InterPro" id="IPR036179">
    <property type="entry name" value="Ig-like_dom_sf"/>
</dbReference>
<accession>A0AAD8ABE0</accession>
<sequence>NDSQVIYMPDYYRDAPHFRRVGDGPQYRLEIPRAKLDFTGAYSVIARNCHGEAKAVISLQIYAK</sequence>
<name>A0AAD8ABE0_DIPPU</name>
<feature type="non-terminal residue" evidence="1">
    <location>
        <position position="64"/>
    </location>
</feature>
<dbReference type="Proteomes" id="UP001233999">
    <property type="component" value="Unassembled WGS sequence"/>
</dbReference>
<proteinExistence type="predicted"/>
<comment type="caution">
    <text evidence="1">The sequence shown here is derived from an EMBL/GenBank/DDBJ whole genome shotgun (WGS) entry which is preliminary data.</text>
</comment>
<organism evidence="1 2">
    <name type="scientific">Diploptera punctata</name>
    <name type="common">Pacific beetle cockroach</name>
    <dbReference type="NCBI Taxonomy" id="6984"/>
    <lineage>
        <taxon>Eukaryota</taxon>
        <taxon>Metazoa</taxon>
        <taxon>Ecdysozoa</taxon>
        <taxon>Arthropoda</taxon>
        <taxon>Hexapoda</taxon>
        <taxon>Insecta</taxon>
        <taxon>Pterygota</taxon>
        <taxon>Neoptera</taxon>
        <taxon>Polyneoptera</taxon>
        <taxon>Dictyoptera</taxon>
        <taxon>Blattodea</taxon>
        <taxon>Blaberoidea</taxon>
        <taxon>Blaberidae</taxon>
        <taxon>Diplopterinae</taxon>
        <taxon>Diploptera</taxon>
    </lineage>
</organism>
<feature type="non-terminal residue" evidence="1">
    <location>
        <position position="1"/>
    </location>
</feature>
<evidence type="ECO:0000313" key="2">
    <source>
        <dbReference type="Proteomes" id="UP001233999"/>
    </source>
</evidence>
<protein>
    <submittedName>
        <fullName evidence="1">Uncharacterized protein</fullName>
    </submittedName>
</protein>
<reference evidence="1" key="1">
    <citation type="journal article" date="2023" name="IScience">
        <title>Live-bearing cockroach genome reveals convergent evolutionary mechanisms linked to viviparity in insects and beyond.</title>
        <authorList>
            <person name="Fouks B."/>
            <person name="Harrison M.C."/>
            <person name="Mikhailova A.A."/>
            <person name="Marchal E."/>
            <person name="English S."/>
            <person name="Carruthers M."/>
            <person name="Jennings E.C."/>
            <person name="Chiamaka E.L."/>
            <person name="Frigard R.A."/>
            <person name="Pippel M."/>
            <person name="Attardo G.M."/>
            <person name="Benoit J.B."/>
            <person name="Bornberg-Bauer E."/>
            <person name="Tobe S.S."/>
        </authorList>
    </citation>
    <scope>NUCLEOTIDE SEQUENCE</scope>
    <source>
        <strain evidence="1">Stay&amp;Tobe</strain>
    </source>
</reference>
<evidence type="ECO:0000313" key="1">
    <source>
        <dbReference type="EMBL" id="KAJ9595560.1"/>
    </source>
</evidence>
<dbReference type="SUPFAM" id="SSF48726">
    <property type="entry name" value="Immunoglobulin"/>
    <property type="match status" value="1"/>
</dbReference>
<dbReference type="AlphaFoldDB" id="A0AAD8ABE0"/>
<dbReference type="FunFam" id="2.60.40.10:FF:001053">
    <property type="entry name" value="Uncharacterized protein, isoform D"/>
    <property type="match status" value="1"/>
</dbReference>
<gene>
    <name evidence="1" type="ORF">L9F63_013228</name>
</gene>
<dbReference type="EMBL" id="JASPKZ010002329">
    <property type="protein sequence ID" value="KAJ9595560.1"/>
    <property type="molecule type" value="Genomic_DNA"/>
</dbReference>